<sequence>MQAVMELLPAMWKGTAVTLTVTVLAAITALLLSVAAGIARQSRLAPVRWLTAVYVEAFRGTSLLVQLFWLYFAFPLLFDIRMSAMTAAVLALGLNYGAYGSEIVRSSIEAVPRGQTEAAIALNMTPGQRLWRIIGPQALRMALPSLGNLQIELLKGTSLVSLITLSELTYQGMMLRSYDMSRTAIIFGLILLIYFVIAQLLTFMVRLLERRFAVGRSQA</sequence>
<keyword evidence="5" id="KW-0029">Amino-acid transport</keyword>
<dbReference type="AlphaFoldDB" id="A0A5C4T6A1"/>
<feature type="transmembrane region" description="Helical" evidence="8">
    <location>
        <begin position="183"/>
        <end position="205"/>
    </location>
</feature>
<dbReference type="NCBIfam" id="TIGR01726">
    <property type="entry name" value="HEQRo_perm_3TM"/>
    <property type="match status" value="1"/>
</dbReference>
<evidence type="ECO:0000313" key="11">
    <source>
        <dbReference type="Proteomes" id="UP000307943"/>
    </source>
</evidence>
<keyword evidence="7 8" id="KW-0472">Membrane</keyword>
<keyword evidence="2 8" id="KW-0813">Transport</keyword>
<evidence type="ECO:0000256" key="1">
    <source>
        <dbReference type="ARBA" id="ARBA00004651"/>
    </source>
</evidence>
<dbReference type="InterPro" id="IPR035906">
    <property type="entry name" value="MetI-like_sf"/>
</dbReference>
<dbReference type="RefSeq" id="WP_139603871.1">
    <property type="nucleotide sequence ID" value="NZ_VDCQ01000027.1"/>
</dbReference>
<keyword evidence="11" id="KW-1185">Reference proteome</keyword>
<keyword evidence="3" id="KW-1003">Cell membrane</keyword>
<evidence type="ECO:0000256" key="3">
    <source>
        <dbReference type="ARBA" id="ARBA00022475"/>
    </source>
</evidence>
<comment type="similarity">
    <text evidence="8">Belongs to the binding-protein-dependent transport system permease family.</text>
</comment>
<evidence type="ECO:0000256" key="6">
    <source>
        <dbReference type="ARBA" id="ARBA00022989"/>
    </source>
</evidence>
<evidence type="ECO:0000256" key="2">
    <source>
        <dbReference type="ARBA" id="ARBA00022448"/>
    </source>
</evidence>
<evidence type="ECO:0000256" key="5">
    <source>
        <dbReference type="ARBA" id="ARBA00022970"/>
    </source>
</evidence>
<dbReference type="CDD" id="cd06261">
    <property type="entry name" value="TM_PBP2"/>
    <property type="match status" value="1"/>
</dbReference>
<dbReference type="NCBIfam" id="TIGR03004">
    <property type="entry name" value="ectoine_ehuC"/>
    <property type="match status" value="1"/>
</dbReference>
<feature type="domain" description="ABC transmembrane type-1" evidence="9">
    <location>
        <begin position="15"/>
        <end position="202"/>
    </location>
</feature>
<dbReference type="Proteomes" id="UP000307943">
    <property type="component" value="Unassembled WGS sequence"/>
</dbReference>
<dbReference type="Gene3D" id="1.10.3720.10">
    <property type="entry name" value="MetI-like"/>
    <property type="match status" value="1"/>
</dbReference>
<feature type="transmembrane region" description="Helical" evidence="8">
    <location>
        <begin position="51"/>
        <end position="74"/>
    </location>
</feature>
<evidence type="ECO:0000256" key="8">
    <source>
        <dbReference type="RuleBase" id="RU363032"/>
    </source>
</evidence>
<name>A0A5C4T6A1_9BACL</name>
<dbReference type="InterPro" id="IPR043429">
    <property type="entry name" value="ArtM/GltK/GlnP/TcyL/YhdX-like"/>
</dbReference>
<proteinExistence type="inferred from homology"/>
<dbReference type="InterPro" id="IPR000515">
    <property type="entry name" value="MetI-like"/>
</dbReference>
<reference evidence="10 11" key="1">
    <citation type="submission" date="2019-05" db="EMBL/GenBank/DDBJ databases">
        <title>We sequenced the genome of Paenibacillus hemerocallicola KCTC 33185 for further insight into its adaptation and study the phylogeny of Paenibacillus.</title>
        <authorList>
            <person name="Narsing Rao M.P."/>
        </authorList>
    </citation>
    <scope>NUCLEOTIDE SEQUENCE [LARGE SCALE GENOMIC DNA]</scope>
    <source>
        <strain evidence="10 11">KCTC 33185</strain>
    </source>
</reference>
<dbReference type="PROSITE" id="PS50928">
    <property type="entry name" value="ABC_TM1"/>
    <property type="match status" value="1"/>
</dbReference>
<dbReference type="OrthoDB" id="9805999at2"/>
<dbReference type="EMBL" id="VDCQ01000027">
    <property type="protein sequence ID" value="TNJ64611.1"/>
    <property type="molecule type" value="Genomic_DNA"/>
</dbReference>
<dbReference type="InterPro" id="IPR010065">
    <property type="entry name" value="AA_ABC_transptr_permease_3TM"/>
</dbReference>
<keyword evidence="6 8" id="KW-1133">Transmembrane helix</keyword>
<comment type="subcellular location">
    <subcellularLocation>
        <location evidence="1 8">Cell membrane</location>
        <topology evidence="1 8">Multi-pass membrane protein</topology>
    </subcellularLocation>
</comment>
<evidence type="ECO:0000256" key="7">
    <source>
        <dbReference type="ARBA" id="ARBA00023136"/>
    </source>
</evidence>
<keyword evidence="4 8" id="KW-0812">Transmembrane</keyword>
<comment type="caution">
    <text evidence="10">The sequence shown here is derived from an EMBL/GenBank/DDBJ whole genome shotgun (WGS) entry which is preliminary data.</text>
</comment>
<accession>A0A5C4T6A1</accession>
<dbReference type="Pfam" id="PF00528">
    <property type="entry name" value="BPD_transp_1"/>
    <property type="match status" value="1"/>
</dbReference>
<gene>
    <name evidence="10" type="primary">ehuC</name>
    <name evidence="10" type="ORF">FE784_19365</name>
</gene>
<dbReference type="SUPFAM" id="SSF161098">
    <property type="entry name" value="MetI-like"/>
    <property type="match status" value="1"/>
</dbReference>
<dbReference type="GO" id="GO:0043190">
    <property type="term" value="C:ATP-binding cassette (ABC) transporter complex"/>
    <property type="evidence" value="ECO:0007669"/>
    <property type="project" value="InterPro"/>
</dbReference>
<organism evidence="10 11">
    <name type="scientific">Paenibacillus hemerocallicola</name>
    <dbReference type="NCBI Taxonomy" id="1172614"/>
    <lineage>
        <taxon>Bacteria</taxon>
        <taxon>Bacillati</taxon>
        <taxon>Bacillota</taxon>
        <taxon>Bacilli</taxon>
        <taxon>Bacillales</taxon>
        <taxon>Paenibacillaceae</taxon>
        <taxon>Paenibacillus</taxon>
    </lineage>
</organism>
<dbReference type="GO" id="GO:0006865">
    <property type="term" value="P:amino acid transport"/>
    <property type="evidence" value="ECO:0007669"/>
    <property type="project" value="UniProtKB-KW"/>
</dbReference>
<feature type="transmembrane region" description="Helical" evidence="8">
    <location>
        <begin position="80"/>
        <end position="99"/>
    </location>
</feature>
<dbReference type="PANTHER" id="PTHR30614">
    <property type="entry name" value="MEMBRANE COMPONENT OF AMINO ACID ABC TRANSPORTER"/>
    <property type="match status" value="1"/>
</dbReference>
<evidence type="ECO:0000256" key="4">
    <source>
        <dbReference type="ARBA" id="ARBA00022692"/>
    </source>
</evidence>
<dbReference type="PANTHER" id="PTHR30614:SF0">
    <property type="entry name" value="L-CYSTINE TRANSPORT SYSTEM PERMEASE PROTEIN TCYL"/>
    <property type="match status" value="1"/>
</dbReference>
<feature type="transmembrane region" description="Helical" evidence="8">
    <location>
        <begin position="16"/>
        <end position="39"/>
    </location>
</feature>
<protein>
    <submittedName>
        <fullName evidence="10">Ectoine/hydroxyectoine ABC transporter permease subunit EhuC</fullName>
    </submittedName>
</protein>
<evidence type="ECO:0000259" key="9">
    <source>
        <dbReference type="PROSITE" id="PS50928"/>
    </source>
</evidence>
<dbReference type="InterPro" id="IPR014342">
    <property type="entry name" value="Ectoine_EhuC"/>
</dbReference>
<dbReference type="GO" id="GO:0022857">
    <property type="term" value="F:transmembrane transporter activity"/>
    <property type="evidence" value="ECO:0007669"/>
    <property type="project" value="InterPro"/>
</dbReference>
<evidence type="ECO:0000313" key="10">
    <source>
        <dbReference type="EMBL" id="TNJ64611.1"/>
    </source>
</evidence>